<evidence type="ECO:0000313" key="2">
    <source>
        <dbReference type="Proteomes" id="UP000035352"/>
    </source>
</evidence>
<reference evidence="1 2" key="1">
    <citation type="submission" date="2015-05" db="EMBL/GenBank/DDBJ databases">
        <authorList>
            <person name="Tang B."/>
            <person name="Yu Y."/>
        </authorList>
    </citation>
    <scope>NUCLEOTIDE SEQUENCE [LARGE SCALE GENOMIC DNA]</scope>
    <source>
        <strain evidence="1 2">DSM 7029</strain>
    </source>
</reference>
<organism evidence="1 2">
    <name type="scientific">Caldimonas brevitalea</name>
    <dbReference type="NCBI Taxonomy" id="413882"/>
    <lineage>
        <taxon>Bacteria</taxon>
        <taxon>Pseudomonadati</taxon>
        <taxon>Pseudomonadota</taxon>
        <taxon>Betaproteobacteria</taxon>
        <taxon>Burkholderiales</taxon>
        <taxon>Sphaerotilaceae</taxon>
        <taxon>Caldimonas</taxon>
    </lineage>
</organism>
<gene>
    <name evidence="1" type="ORF">AAW51_0776</name>
</gene>
<dbReference type="Proteomes" id="UP000035352">
    <property type="component" value="Chromosome"/>
</dbReference>
<dbReference type="KEGG" id="pbh:AAW51_0776"/>
<keyword evidence="2" id="KW-1185">Reference proteome</keyword>
<dbReference type="EMBL" id="CP011371">
    <property type="protein sequence ID" value="AKJ27467.1"/>
    <property type="molecule type" value="Genomic_DNA"/>
</dbReference>
<dbReference type="RefSeq" id="WP_053013316.1">
    <property type="nucleotide sequence ID" value="NZ_CP011371.1"/>
</dbReference>
<protein>
    <submittedName>
        <fullName evidence="1">Uncharacterized protein</fullName>
    </submittedName>
</protein>
<evidence type="ECO:0000313" key="1">
    <source>
        <dbReference type="EMBL" id="AKJ27467.1"/>
    </source>
</evidence>
<sequence>MPYSTRTQLGELLDNEQTKAVLEKHMPGIAAHPQIAMARGFPLATVAQFSGGLITQEMLDAVDAELAPLG</sequence>
<name>A0A0G3BDU7_9BURK</name>
<dbReference type="STRING" id="413882.AAW51_0776"/>
<proteinExistence type="predicted"/>
<dbReference type="OrthoDB" id="8778897at2"/>
<dbReference type="AlphaFoldDB" id="A0A0G3BDU7"/>
<accession>A0A0G3BDU7</accession>